<comment type="similarity">
    <text evidence="9">Belongs to the methyl-accepting chemotaxis (MCP) protein family.</text>
</comment>
<dbReference type="SUPFAM" id="SSF58104">
    <property type="entry name" value="Methyl-accepting chemotaxis protein (MCP) signaling domain"/>
    <property type="match status" value="1"/>
</dbReference>
<dbReference type="CDD" id="cd06225">
    <property type="entry name" value="HAMP"/>
    <property type="match status" value="1"/>
</dbReference>
<dbReference type="AlphaFoldDB" id="A0A920BT36"/>
<comment type="caution">
    <text evidence="14">The sequence shown here is derived from an EMBL/GenBank/DDBJ whole genome shotgun (WGS) entry which is preliminary data.</text>
</comment>
<dbReference type="PROSITE" id="PS50885">
    <property type="entry name" value="HAMP"/>
    <property type="match status" value="1"/>
</dbReference>
<keyword evidence="8 10" id="KW-0807">Transducer</keyword>
<evidence type="ECO:0000256" key="5">
    <source>
        <dbReference type="ARBA" id="ARBA00022692"/>
    </source>
</evidence>
<evidence type="ECO:0000256" key="1">
    <source>
        <dbReference type="ARBA" id="ARBA00004651"/>
    </source>
</evidence>
<dbReference type="SUPFAM" id="SSF103190">
    <property type="entry name" value="Sensory domain-like"/>
    <property type="match status" value="1"/>
</dbReference>
<keyword evidence="5 11" id="KW-0812">Transmembrane</keyword>
<dbReference type="GO" id="GO:0005886">
    <property type="term" value="C:plasma membrane"/>
    <property type="evidence" value="ECO:0007669"/>
    <property type="project" value="UniProtKB-SubCell"/>
</dbReference>
<keyword evidence="2" id="KW-1003">Cell membrane</keyword>
<dbReference type="Proteomes" id="UP000682111">
    <property type="component" value="Unassembled WGS sequence"/>
</dbReference>
<dbReference type="InterPro" id="IPR003660">
    <property type="entry name" value="HAMP_dom"/>
</dbReference>
<sequence length="563" mass="60554">MKLKLKLGPKINLIVLIMMLLLAVAVGGVVVQQVTKGIKDFALEKARGDLNLGKSYIDAKYPGDWEIKDGNLYKGQTQISGNFEIVDEIGKQTGDTVTIFQGDTRVATNVMIDGERAVGTQVSEEVAQAVLEQNKDFFGEANVVGNNYVTGYTPIHDKNGETIGIFYVGAPQDIIDHTLVAFMKIFLIVLVVMIALSIIVVYLFTRGLTKRLSAISTALDAAKHGDFTIEVNDGKSDELSALADSYNSMKDNLRVMIEKVVTNSEKVAASSQELTAGAEQTTAATEHITQIIQEVVGGAEKQATSVEESARAMDEITIGINNLAETSSLISESTKTTRGHAQRGGVLIDETVAQMETIHESVNASTEAVRLLDERSKQIGVITNTISEIANQTNLLALNAAIEAARAGEHGKGFAVVAEEVQKLAVQAQQSSTQISELIYAINNDMVDAFKSMNQVNEDVSQGLSIVEKTEVSFKEIMKAMEEMEIQITEAAATAEQMSASSEEVSATSGGISEIAQQSLHHTQSVSASTEEQLASMQQILSAANSLNSIAEQLQETVAEFKI</sequence>
<dbReference type="InterPro" id="IPR033463">
    <property type="entry name" value="sCache_3"/>
</dbReference>
<proteinExistence type="inferred from homology"/>
<comment type="subcellular location">
    <subcellularLocation>
        <location evidence="1">Cell membrane</location>
        <topology evidence="1">Multi-pass membrane protein</topology>
    </subcellularLocation>
</comment>
<dbReference type="CDD" id="cd11386">
    <property type="entry name" value="MCP_signal"/>
    <property type="match status" value="1"/>
</dbReference>
<keyword evidence="15" id="KW-1185">Reference proteome</keyword>
<dbReference type="Pfam" id="PF00672">
    <property type="entry name" value="HAMP"/>
    <property type="match status" value="1"/>
</dbReference>
<evidence type="ECO:0000256" key="6">
    <source>
        <dbReference type="ARBA" id="ARBA00022989"/>
    </source>
</evidence>
<keyword evidence="4" id="KW-0145">Chemotaxis</keyword>
<dbReference type="OrthoDB" id="9814363at2"/>
<feature type="domain" description="HAMP" evidence="13">
    <location>
        <begin position="206"/>
        <end position="258"/>
    </location>
</feature>
<keyword evidence="6 11" id="KW-1133">Transmembrane helix</keyword>
<feature type="transmembrane region" description="Helical" evidence="11">
    <location>
        <begin position="181"/>
        <end position="204"/>
    </location>
</feature>
<dbReference type="SMART" id="SM00304">
    <property type="entry name" value="HAMP"/>
    <property type="match status" value="1"/>
</dbReference>
<protein>
    <submittedName>
        <fullName evidence="14">Methyl-accepting chemotaxis protein TlpC</fullName>
    </submittedName>
</protein>
<evidence type="ECO:0000256" key="4">
    <source>
        <dbReference type="ARBA" id="ARBA00022500"/>
    </source>
</evidence>
<keyword evidence="7 11" id="KW-0472">Membrane</keyword>
<dbReference type="PROSITE" id="PS50111">
    <property type="entry name" value="CHEMOTAXIS_TRANSDUC_2"/>
    <property type="match status" value="1"/>
</dbReference>
<dbReference type="InterPro" id="IPR029151">
    <property type="entry name" value="Sensor-like_sf"/>
</dbReference>
<evidence type="ECO:0000259" key="13">
    <source>
        <dbReference type="PROSITE" id="PS50885"/>
    </source>
</evidence>
<evidence type="ECO:0000259" key="12">
    <source>
        <dbReference type="PROSITE" id="PS50111"/>
    </source>
</evidence>
<evidence type="ECO:0000256" key="2">
    <source>
        <dbReference type="ARBA" id="ARBA00022475"/>
    </source>
</evidence>
<dbReference type="GO" id="GO:0007165">
    <property type="term" value="P:signal transduction"/>
    <property type="evidence" value="ECO:0007669"/>
    <property type="project" value="UniProtKB-KW"/>
</dbReference>
<feature type="transmembrane region" description="Helical" evidence="11">
    <location>
        <begin position="12"/>
        <end position="31"/>
    </location>
</feature>
<dbReference type="Pfam" id="PF17202">
    <property type="entry name" value="sCache_3_3"/>
    <property type="match status" value="1"/>
</dbReference>
<keyword evidence="3" id="KW-0488">Methylation</keyword>
<dbReference type="EMBL" id="BORC01000002">
    <property type="protein sequence ID" value="GIN61251.1"/>
    <property type="molecule type" value="Genomic_DNA"/>
</dbReference>
<evidence type="ECO:0000256" key="11">
    <source>
        <dbReference type="SAM" id="Phobius"/>
    </source>
</evidence>
<dbReference type="Gene3D" id="6.10.340.10">
    <property type="match status" value="1"/>
</dbReference>
<dbReference type="SMART" id="SM00283">
    <property type="entry name" value="MA"/>
    <property type="match status" value="1"/>
</dbReference>
<accession>A0A920BT36</accession>
<evidence type="ECO:0000256" key="7">
    <source>
        <dbReference type="ARBA" id="ARBA00023136"/>
    </source>
</evidence>
<evidence type="ECO:0000256" key="9">
    <source>
        <dbReference type="ARBA" id="ARBA00029447"/>
    </source>
</evidence>
<dbReference type="Gene3D" id="1.10.287.950">
    <property type="entry name" value="Methyl-accepting chemotaxis protein"/>
    <property type="match status" value="1"/>
</dbReference>
<gene>
    <name evidence="14" type="primary">tlpC</name>
    <name evidence="14" type="ORF">J27TS8_12440</name>
</gene>
<evidence type="ECO:0000256" key="8">
    <source>
        <dbReference type="ARBA" id="ARBA00023224"/>
    </source>
</evidence>
<evidence type="ECO:0000313" key="15">
    <source>
        <dbReference type="Proteomes" id="UP000682111"/>
    </source>
</evidence>
<feature type="domain" description="Methyl-accepting transducer" evidence="12">
    <location>
        <begin position="277"/>
        <end position="513"/>
    </location>
</feature>
<dbReference type="GO" id="GO:0006935">
    <property type="term" value="P:chemotaxis"/>
    <property type="evidence" value="ECO:0007669"/>
    <property type="project" value="UniProtKB-KW"/>
</dbReference>
<dbReference type="InterPro" id="IPR004089">
    <property type="entry name" value="MCPsignal_dom"/>
</dbReference>
<evidence type="ECO:0000256" key="3">
    <source>
        <dbReference type="ARBA" id="ARBA00022481"/>
    </source>
</evidence>
<organism evidence="14 15">
    <name type="scientific">Robertmurraya siralis</name>
    <dbReference type="NCBI Taxonomy" id="77777"/>
    <lineage>
        <taxon>Bacteria</taxon>
        <taxon>Bacillati</taxon>
        <taxon>Bacillota</taxon>
        <taxon>Bacilli</taxon>
        <taxon>Bacillales</taxon>
        <taxon>Bacillaceae</taxon>
        <taxon>Robertmurraya</taxon>
    </lineage>
</organism>
<evidence type="ECO:0000256" key="10">
    <source>
        <dbReference type="PROSITE-ProRule" id="PRU00284"/>
    </source>
</evidence>
<dbReference type="PANTHER" id="PTHR32089:SF114">
    <property type="entry name" value="METHYL-ACCEPTING CHEMOTAXIS PROTEIN MCPB"/>
    <property type="match status" value="1"/>
</dbReference>
<dbReference type="RefSeq" id="WP_095310931.1">
    <property type="nucleotide sequence ID" value="NZ_BORC01000002.1"/>
</dbReference>
<evidence type="ECO:0000313" key="14">
    <source>
        <dbReference type="EMBL" id="GIN61251.1"/>
    </source>
</evidence>
<dbReference type="Pfam" id="PF00015">
    <property type="entry name" value="MCPsignal"/>
    <property type="match status" value="1"/>
</dbReference>
<name>A0A920BT36_9BACI</name>
<reference evidence="14" key="1">
    <citation type="submission" date="2021-03" db="EMBL/GenBank/DDBJ databases">
        <title>Antimicrobial resistance genes in bacteria isolated from Japanese honey, and their potential for conferring macrolide and lincosamide resistance in the American foulbrood pathogen Paenibacillus larvae.</title>
        <authorList>
            <person name="Okamoto M."/>
            <person name="Kumagai M."/>
            <person name="Kanamori H."/>
            <person name="Takamatsu D."/>
        </authorList>
    </citation>
    <scope>NUCLEOTIDE SEQUENCE</scope>
    <source>
        <strain evidence="14">J27TS8</strain>
    </source>
</reference>
<dbReference type="PANTHER" id="PTHR32089">
    <property type="entry name" value="METHYL-ACCEPTING CHEMOTAXIS PROTEIN MCPB"/>
    <property type="match status" value="1"/>
</dbReference>